<evidence type="ECO:0000256" key="1">
    <source>
        <dbReference type="SAM" id="Phobius"/>
    </source>
</evidence>
<dbReference type="Pfam" id="PF14248">
    <property type="entry name" value="DUF4345"/>
    <property type="match status" value="1"/>
</dbReference>
<reference evidence="2 3" key="1">
    <citation type="submission" date="2016-10" db="EMBL/GenBank/DDBJ databases">
        <authorList>
            <person name="de Groot N.N."/>
        </authorList>
    </citation>
    <scope>NUCLEOTIDE SEQUENCE [LARGE SCALE GENOMIC DNA]</scope>
    <source>
        <strain evidence="2 3">DSM 16199</strain>
    </source>
</reference>
<name>A0A1I4CHU5_9RHOB</name>
<keyword evidence="1" id="KW-0812">Transmembrane</keyword>
<proteinExistence type="predicted"/>
<dbReference type="AlphaFoldDB" id="A0A1I4CHU5"/>
<feature type="transmembrane region" description="Helical" evidence="1">
    <location>
        <begin position="45"/>
        <end position="63"/>
    </location>
</feature>
<organism evidence="2 3">
    <name type="scientific">Loktanella salsilacus</name>
    <dbReference type="NCBI Taxonomy" id="195913"/>
    <lineage>
        <taxon>Bacteria</taxon>
        <taxon>Pseudomonadati</taxon>
        <taxon>Pseudomonadota</taxon>
        <taxon>Alphaproteobacteria</taxon>
        <taxon>Rhodobacterales</taxon>
        <taxon>Roseobacteraceae</taxon>
        <taxon>Loktanella</taxon>
    </lineage>
</organism>
<evidence type="ECO:0000313" key="2">
    <source>
        <dbReference type="EMBL" id="SFK79867.1"/>
    </source>
</evidence>
<keyword evidence="3" id="KW-1185">Reference proteome</keyword>
<keyword evidence="1" id="KW-1133">Transmembrane helix</keyword>
<dbReference type="EMBL" id="FOTF01000002">
    <property type="protein sequence ID" value="SFK79867.1"/>
    <property type="molecule type" value="Genomic_DNA"/>
</dbReference>
<dbReference type="Proteomes" id="UP000199550">
    <property type="component" value="Unassembled WGS sequence"/>
</dbReference>
<protein>
    <recommendedName>
        <fullName evidence="4">DUF4345 domain-containing protein</fullName>
    </recommendedName>
</protein>
<dbReference type="OrthoDB" id="7859418at2"/>
<dbReference type="InterPro" id="IPR025597">
    <property type="entry name" value="DUF4345"/>
</dbReference>
<feature type="transmembrane region" description="Helical" evidence="1">
    <location>
        <begin position="6"/>
        <end position="25"/>
    </location>
</feature>
<evidence type="ECO:0008006" key="4">
    <source>
        <dbReference type="Google" id="ProtNLM"/>
    </source>
</evidence>
<keyword evidence="1" id="KW-0472">Membrane</keyword>
<dbReference type="RefSeq" id="WP_090184973.1">
    <property type="nucleotide sequence ID" value="NZ_FOTF01000002.1"/>
</dbReference>
<sequence length="116" mass="11833">MDILNILFALASIGLGAVGWLAPGYTMTLLDLKKSGDSNMGPSEVRAASGALFIGLGLGAIIIGDPIAYGMIGCAWTGAAIGRATSLVLDGTSPLKWKFFATESVVGLGALWVNFG</sequence>
<dbReference type="STRING" id="195913.SAMN04488004_102134"/>
<accession>A0A1I4CHU5</accession>
<evidence type="ECO:0000313" key="3">
    <source>
        <dbReference type="Proteomes" id="UP000199550"/>
    </source>
</evidence>
<gene>
    <name evidence="2" type="ORF">SAMN04488004_102134</name>
</gene>